<name>A0A2G9YHM5_9BACT</name>
<reference evidence="1 2" key="1">
    <citation type="submission" date="2017-09" db="EMBL/GenBank/DDBJ databases">
        <title>Depth-based differentiation of microbial function through sediment-hosted aquifers and enrichment of novel symbionts in the deep terrestrial subsurface.</title>
        <authorList>
            <person name="Probst A.J."/>
            <person name="Ladd B."/>
            <person name="Jarett J.K."/>
            <person name="Geller-Mcgrath D.E."/>
            <person name="Sieber C.M."/>
            <person name="Emerson J.B."/>
            <person name="Anantharaman K."/>
            <person name="Thomas B.C."/>
            <person name="Malmstrom R."/>
            <person name="Stieglmeier M."/>
            <person name="Klingl A."/>
            <person name="Woyke T."/>
            <person name="Ryan C.M."/>
            <person name="Banfield J.F."/>
        </authorList>
    </citation>
    <scope>NUCLEOTIDE SEQUENCE [LARGE SCALE GENOMIC DNA]</scope>
    <source>
        <strain evidence="1">CG23_combo_of_CG06-09_8_20_14_all_41_10</strain>
    </source>
</reference>
<accession>A0A2G9YHM5</accession>
<dbReference type="EMBL" id="PCRK01000178">
    <property type="protein sequence ID" value="PIP18694.1"/>
    <property type="molecule type" value="Genomic_DNA"/>
</dbReference>
<protein>
    <recommendedName>
        <fullName evidence="3">Abortive phage infection protein</fullName>
    </recommendedName>
</protein>
<evidence type="ECO:0008006" key="3">
    <source>
        <dbReference type="Google" id="ProtNLM"/>
    </source>
</evidence>
<dbReference type="AlphaFoldDB" id="A0A2G9YHM5"/>
<gene>
    <name evidence="1" type="ORF">COX41_06880</name>
</gene>
<evidence type="ECO:0000313" key="1">
    <source>
        <dbReference type="EMBL" id="PIP18694.1"/>
    </source>
</evidence>
<evidence type="ECO:0000313" key="2">
    <source>
        <dbReference type="Proteomes" id="UP000231292"/>
    </source>
</evidence>
<proteinExistence type="predicted"/>
<dbReference type="Proteomes" id="UP000231292">
    <property type="component" value="Unassembled WGS sequence"/>
</dbReference>
<sequence>MERKLKPIYVQQHLQAKGVRLFSPSDFQRVFGVSLRATQEFIKDHCDDIFLKIRNGLYALQIDQPRDEVVANRLYAPSYISFEYALSHYGIIPESVYAITSATTRTTREFVVNDKSFTYSHIKKQAYRGYKTEKIGGMTVLMAEPEKALVDYLYFVSLKRKTLNERLNVRNVKKKAVVEYAKLFNKESLIKLVRKSYD</sequence>
<organism evidence="1 2">
    <name type="scientific">Candidatus Sherwoodlollariibacterium unditelluris</name>
    <dbReference type="NCBI Taxonomy" id="1974757"/>
    <lineage>
        <taxon>Bacteria</taxon>
        <taxon>Pseudomonadati</taxon>
        <taxon>Candidatus Omnitrophota</taxon>
        <taxon>Candidatus Sherwoodlollariibacterium</taxon>
    </lineage>
</organism>
<comment type="caution">
    <text evidence="1">The sequence shown here is derived from an EMBL/GenBank/DDBJ whole genome shotgun (WGS) entry which is preliminary data.</text>
</comment>